<gene>
    <name evidence="2" type="ORF">A5888_001923</name>
    <name evidence="1" type="ORF">A5888_002892</name>
</gene>
<evidence type="ECO:0000313" key="2">
    <source>
        <dbReference type="EMBL" id="WYJ90195.1"/>
    </source>
</evidence>
<reference evidence="2" key="3">
    <citation type="submission" date="2024-03" db="EMBL/GenBank/DDBJ databases">
        <title>The Genome Sequence of Enterococcus sp. DIV0242b.</title>
        <authorList>
            <consortium name="The Broad Institute Genomics Platform"/>
            <consortium name="The Broad Institute Microbial Omics Core"/>
            <consortium name="The Broad Institute Genomic Center for Infectious Diseases"/>
            <person name="Earl A."/>
            <person name="Manson A."/>
            <person name="Gilmore M."/>
            <person name="Schwartman J."/>
            <person name="Shea T."/>
            <person name="Abouelleil A."/>
            <person name="Cao P."/>
            <person name="Chapman S."/>
            <person name="Cusick C."/>
            <person name="Young S."/>
            <person name="Neafsey D."/>
            <person name="Nusbaum C."/>
            <person name="Birren B."/>
        </authorList>
    </citation>
    <scope>NUCLEOTIDE SEQUENCE</scope>
    <source>
        <strain evidence="2">9E7_DIV0242</strain>
    </source>
</reference>
<protein>
    <submittedName>
        <fullName evidence="1">Uncharacterized protein</fullName>
    </submittedName>
</protein>
<dbReference type="EMBL" id="CP147247">
    <property type="protein sequence ID" value="WYJ90195.1"/>
    <property type="molecule type" value="Genomic_DNA"/>
</dbReference>
<reference evidence="1" key="1">
    <citation type="submission" date="2017-05" db="EMBL/GenBank/DDBJ databases">
        <title>The Genome Sequence of Enterococcus sp. 9E7_DIV0242.</title>
        <authorList>
            <consortium name="The Broad Institute Genomics Platform"/>
            <consortium name="The Broad Institute Genomic Center for Infectious Diseases"/>
            <person name="Earl A."/>
            <person name="Manson A."/>
            <person name="Schwartman J."/>
            <person name="Gilmore M."/>
            <person name="Abouelleil A."/>
            <person name="Cao P."/>
            <person name="Chapman S."/>
            <person name="Cusick C."/>
            <person name="Shea T."/>
            <person name="Young S."/>
            <person name="Neafsey D."/>
            <person name="Nusbaum C."/>
            <person name="Birren B."/>
        </authorList>
    </citation>
    <scope>NUCLEOTIDE SEQUENCE [LARGE SCALE GENOMIC DNA]</scope>
    <source>
        <strain evidence="1">9E7_DIV0242</strain>
    </source>
</reference>
<proteinExistence type="predicted"/>
<reference evidence="2" key="2">
    <citation type="submission" date="2017-05" db="EMBL/GenBank/DDBJ databases">
        <authorList>
            <consortium name="The Broad Institute Genomics Platform"/>
            <consortium name="The Broad Institute Genomic Center for Infectious Diseases"/>
            <person name="Earl A."/>
            <person name="Manson A."/>
            <person name="Schwartman J."/>
            <person name="Gilmore M."/>
            <person name="Abouelleil A."/>
            <person name="Cao P."/>
            <person name="Chapman S."/>
            <person name="Cusick C."/>
            <person name="Shea T."/>
            <person name="Young S."/>
            <person name="Neafsey D."/>
            <person name="Nusbaum C."/>
            <person name="Birren B."/>
        </authorList>
    </citation>
    <scope>NUCLEOTIDE SEQUENCE</scope>
    <source>
        <strain evidence="2">9E7_DIV0242</strain>
    </source>
</reference>
<keyword evidence="3" id="KW-1185">Reference proteome</keyword>
<name>A0A242K4W0_9ENTE</name>
<dbReference type="AlphaFoldDB" id="A0A242K4W0"/>
<evidence type="ECO:0000313" key="1">
    <source>
        <dbReference type="EMBL" id="OTP13414.1"/>
    </source>
</evidence>
<organism evidence="1">
    <name type="scientific">Candidatus Enterococcus clewellii</name>
    <dbReference type="NCBI Taxonomy" id="1834193"/>
    <lineage>
        <taxon>Bacteria</taxon>
        <taxon>Bacillati</taxon>
        <taxon>Bacillota</taxon>
        <taxon>Bacilli</taxon>
        <taxon>Lactobacillales</taxon>
        <taxon>Enterococcaceae</taxon>
        <taxon>Enterococcus</taxon>
    </lineage>
</organism>
<accession>A0A242K4W0</accession>
<evidence type="ECO:0000313" key="3">
    <source>
        <dbReference type="Proteomes" id="UP000195141"/>
    </source>
</evidence>
<dbReference type="EMBL" id="NGMM01000005">
    <property type="protein sequence ID" value="OTP13414.1"/>
    <property type="molecule type" value="Genomic_DNA"/>
</dbReference>
<dbReference type="Proteomes" id="UP000195141">
    <property type="component" value="Chromosome"/>
</dbReference>
<sequence length="73" mass="8250">MDSITIQLSDVMEQLDATLVATIEEVTTEDFTDEVRERVRAYLLKALQTSSYGAYVNAICMGFSEQIIDQLKK</sequence>
<dbReference type="RefSeq" id="WP_086349916.1">
    <property type="nucleotide sequence ID" value="NZ_CP147247.1"/>
</dbReference>